<evidence type="ECO:0000313" key="11">
    <source>
        <dbReference type="Proteomes" id="UP000838686"/>
    </source>
</evidence>
<evidence type="ECO:0000256" key="1">
    <source>
        <dbReference type="ARBA" id="ARBA00004651"/>
    </source>
</evidence>
<feature type="transmembrane region" description="Helical" evidence="8">
    <location>
        <begin position="194"/>
        <end position="216"/>
    </location>
</feature>
<feature type="transmembrane region" description="Helical" evidence="8">
    <location>
        <begin position="21"/>
        <end position="43"/>
    </location>
</feature>
<reference evidence="10" key="1">
    <citation type="submission" date="2022-01" db="EMBL/GenBank/DDBJ databases">
        <authorList>
            <person name="Criscuolo A."/>
        </authorList>
    </citation>
    <scope>NUCLEOTIDE SEQUENCE</scope>
    <source>
        <strain evidence="10">CIP111893</strain>
    </source>
</reference>
<evidence type="ECO:0000256" key="7">
    <source>
        <dbReference type="ARBA" id="ARBA00023136"/>
    </source>
</evidence>
<keyword evidence="11" id="KW-1185">Reference proteome</keyword>
<feature type="transmembrane region" description="Helical" evidence="8">
    <location>
        <begin position="359"/>
        <end position="381"/>
    </location>
</feature>
<dbReference type="Pfam" id="PF12698">
    <property type="entry name" value="ABC2_membrane_3"/>
    <property type="match status" value="1"/>
</dbReference>
<keyword evidence="7 8" id="KW-0472">Membrane</keyword>
<evidence type="ECO:0000256" key="5">
    <source>
        <dbReference type="ARBA" id="ARBA00022692"/>
    </source>
</evidence>
<gene>
    <name evidence="10" type="ORF">PAECIP111893_03149</name>
</gene>
<comment type="caution">
    <text evidence="10">The sequence shown here is derived from an EMBL/GenBank/DDBJ whole genome shotgun (WGS) entry which is preliminary data.</text>
</comment>
<feature type="domain" description="ABC transmembrane type-2" evidence="9">
    <location>
        <begin position="160"/>
        <end position="384"/>
    </location>
</feature>
<feature type="transmembrane region" description="Helical" evidence="8">
    <location>
        <begin position="237"/>
        <end position="260"/>
    </location>
</feature>
<keyword evidence="4" id="KW-1003">Cell membrane</keyword>
<keyword evidence="3" id="KW-0813">Transport</keyword>
<feature type="transmembrane region" description="Helical" evidence="8">
    <location>
        <begin position="272"/>
        <end position="297"/>
    </location>
</feature>
<comment type="similarity">
    <text evidence="2">Belongs to the ABC-2 integral membrane protein family.</text>
</comment>
<evidence type="ECO:0000256" key="4">
    <source>
        <dbReference type="ARBA" id="ARBA00022475"/>
    </source>
</evidence>
<dbReference type="InterPro" id="IPR051449">
    <property type="entry name" value="ABC-2_transporter_component"/>
</dbReference>
<organism evidence="10 11">
    <name type="scientific">Paenibacillus plantiphilus</name>
    <dbReference type="NCBI Taxonomy" id="2905650"/>
    <lineage>
        <taxon>Bacteria</taxon>
        <taxon>Bacillati</taxon>
        <taxon>Bacillota</taxon>
        <taxon>Bacilli</taxon>
        <taxon>Bacillales</taxon>
        <taxon>Paenibacillaceae</taxon>
        <taxon>Paenibacillus</taxon>
    </lineage>
</organism>
<evidence type="ECO:0000256" key="3">
    <source>
        <dbReference type="ARBA" id="ARBA00022448"/>
    </source>
</evidence>
<dbReference type="InterPro" id="IPR047817">
    <property type="entry name" value="ABC2_TM_bact-type"/>
</dbReference>
<dbReference type="RefSeq" id="WP_236343497.1">
    <property type="nucleotide sequence ID" value="NZ_CAKMMF010000017.1"/>
</dbReference>
<dbReference type="PANTHER" id="PTHR30294">
    <property type="entry name" value="MEMBRANE COMPONENT OF ABC TRANSPORTER YHHJ-RELATED"/>
    <property type="match status" value="1"/>
</dbReference>
<evidence type="ECO:0000256" key="8">
    <source>
        <dbReference type="SAM" id="Phobius"/>
    </source>
</evidence>
<evidence type="ECO:0000259" key="9">
    <source>
        <dbReference type="PROSITE" id="PS51012"/>
    </source>
</evidence>
<accession>A0ABN8GRR6</accession>
<proteinExistence type="inferred from homology"/>
<dbReference type="PANTHER" id="PTHR30294:SF45">
    <property type="entry name" value="LINEARMYCIN RESISTANCE PERMEASE PROTEIN LNRN"/>
    <property type="match status" value="1"/>
</dbReference>
<keyword evidence="6 8" id="KW-1133">Transmembrane helix</keyword>
<dbReference type="Gene3D" id="3.40.1710.10">
    <property type="entry name" value="abc type-2 transporter like domain"/>
    <property type="match status" value="1"/>
</dbReference>
<sequence length="388" mass="42423">MHSLIIAANILKRTIGQRKGFIMHMLLPVLVLSVIVLLFGSSVERPRVIALWNADNGHGGALLLTTIAEMEGYTLQTDLGDNAKELRAAVTENLADIAVYIPEGYTESLLEGQPKQVRLFRASEQLWNAALEQQLLSWTAQAAKYAALSAAQSEERAERIAILEKLLVEGDQNAVNLQITPVNADGTAGGGRSLLITGVILMFLMLTINGSIQIVMEDREQRTMARMFTAPVRGYSIAIGNFLGSLLLGTFQLLLVMIVTRWMFNYDYGVDFVPYFVVLECFLLAVVGIATAIAGLVRNVNQLSQFQNLIVAPSCLLGGCFVPIGMMPDYIQKLASFVPQKWALEAISRLAFGNVWHEVLLPVGILLLFAAVLLAFGAFILQPSKKTA</sequence>
<dbReference type="InterPro" id="IPR013525">
    <property type="entry name" value="ABC2_TM"/>
</dbReference>
<feature type="transmembrane region" description="Helical" evidence="8">
    <location>
        <begin position="309"/>
        <end position="327"/>
    </location>
</feature>
<dbReference type="PROSITE" id="PS51012">
    <property type="entry name" value="ABC_TM2"/>
    <property type="match status" value="1"/>
</dbReference>
<evidence type="ECO:0000313" key="10">
    <source>
        <dbReference type="EMBL" id="CAH1210142.1"/>
    </source>
</evidence>
<evidence type="ECO:0000256" key="6">
    <source>
        <dbReference type="ARBA" id="ARBA00022989"/>
    </source>
</evidence>
<name>A0ABN8GRR6_9BACL</name>
<protein>
    <recommendedName>
        <fullName evidence="9">ABC transmembrane type-2 domain-containing protein</fullName>
    </recommendedName>
</protein>
<keyword evidence="5 8" id="KW-0812">Transmembrane</keyword>
<evidence type="ECO:0000256" key="2">
    <source>
        <dbReference type="ARBA" id="ARBA00007783"/>
    </source>
</evidence>
<dbReference type="EMBL" id="CAKMMF010000017">
    <property type="protein sequence ID" value="CAH1210142.1"/>
    <property type="molecule type" value="Genomic_DNA"/>
</dbReference>
<comment type="subcellular location">
    <subcellularLocation>
        <location evidence="1">Cell membrane</location>
        <topology evidence="1">Multi-pass membrane protein</topology>
    </subcellularLocation>
</comment>
<dbReference type="Proteomes" id="UP000838686">
    <property type="component" value="Unassembled WGS sequence"/>
</dbReference>